<evidence type="ECO:0000256" key="3">
    <source>
        <dbReference type="ARBA" id="ARBA00022448"/>
    </source>
</evidence>
<keyword evidence="8" id="KW-1185">Reference proteome</keyword>
<dbReference type="GO" id="GO:0030288">
    <property type="term" value="C:outer membrane-bounded periplasmic space"/>
    <property type="evidence" value="ECO:0007669"/>
    <property type="project" value="TreeGrafter"/>
</dbReference>
<gene>
    <name evidence="7" type="ORF">SAMN06309945_2295</name>
</gene>
<evidence type="ECO:0000259" key="6">
    <source>
        <dbReference type="PROSITE" id="PS50983"/>
    </source>
</evidence>
<dbReference type="GO" id="GO:1901678">
    <property type="term" value="P:iron coordination entity transport"/>
    <property type="evidence" value="ECO:0007669"/>
    <property type="project" value="UniProtKB-ARBA"/>
</dbReference>
<evidence type="ECO:0000256" key="1">
    <source>
        <dbReference type="ARBA" id="ARBA00004196"/>
    </source>
</evidence>
<dbReference type="OrthoDB" id="1846031at2"/>
<keyword evidence="3" id="KW-0813">Transport</keyword>
<evidence type="ECO:0000256" key="4">
    <source>
        <dbReference type="ARBA" id="ARBA00022729"/>
    </source>
</evidence>
<dbReference type="Gene3D" id="3.40.50.1980">
    <property type="entry name" value="Nitrogenase molybdenum iron protein domain"/>
    <property type="match status" value="2"/>
</dbReference>
<feature type="domain" description="Fe/B12 periplasmic-binding" evidence="6">
    <location>
        <begin position="67"/>
        <end position="344"/>
    </location>
</feature>
<dbReference type="PROSITE" id="PS50983">
    <property type="entry name" value="FE_B12_PBP"/>
    <property type="match status" value="1"/>
</dbReference>
<dbReference type="InterPro" id="IPR051313">
    <property type="entry name" value="Bact_iron-sidero_bind"/>
</dbReference>
<comment type="similarity">
    <text evidence="2">Belongs to the bacterial solute-binding protein 8 family.</text>
</comment>
<protein>
    <submittedName>
        <fullName evidence="7">Iron complex transport system substrate-binding protein</fullName>
    </submittedName>
</protein>
<dbReference type="Proteomes" id="UP000190857">
    <property type="component" value="Unassembled WGS sequence"/>
</dbReference>
<dbReference type="PANTHER" id="PTHR30532:SF28">
    <property type="entry name" value="PETROBACTIN-BINDING PROTEIN YCLQ"/>
    <property type="match status" value="1"/>
</dbReference>
<dbReference type="PANTHER" id="PTHR30532">
    <property type="entry name" value="IRON III DICITRATE-BINDING PERIPLASMIC PROTEIN"/>
    <property type="match status" value="1"/>
</dbReference>
<feature type="chain" id="PRO_5012097747" evidence="5">
    <location>
        <begin position="34"/>
        <end position="349"/>
    </location>
</feature>
<dbReference type="RefSeq" id="WP_079728335.1">
    <property type="nucleotide sequence ID" value="NZ_FUZP01000002.1"/>
</dbReference>
<dbReference type="InterPro" id="IPR002491">
    <property type="entry name" value="ABC_transptr_periplasmic_BD"/>
</dbReference>
<dbReference type="Pfam" id="PF01497">
    <property type="entry name" value="Peripla_BP_2"/>
    <property type="match status" value="1"/>
</dbReference>
<proteinExistence type="inferred from homology"/>
<dbReference type="SUPFAM" id="SSF53807">
    <property type="entry name" value="Helical backbone' metal receptor"/>
    <property type="match status" value="1"/>
</dbReference>
<evidence type="ECO:0000256" key="5">
    <source>
        <dbReference type="SAM" id="SignalP"/>
    </source>
</evidence>
<dbReference type="STRING" id="123320.SAMN06309945_2295"/>
<name>A0A1T5KIX9_9MICO</name>
<evidence type="ECO:0000313" key="7">
    <source>
        <dbReference type="EMBL" id="SKC63620.1"/>
    </source>
</evidence>
<dbReference type="EMBL" id="FUZP01000002">
    <property type="protein sequence ID" value="SKC63620.1"/>
    <property type="molecule type" value="Genomic_DNA"/>
</dbReference>
<comment type="subcellular location">
    <subcellularLocation>
        <location evidence="1">Cell envelope</location>
    </subcellularLocation>
</comment>
<sequence length="349" mass="37056">MSTISSRRLGLRALSATLAAGLALDGLAGCSTAASTDTGSSSSSDAAFPVTIDSALGKAVIEKKPERVVTIGWGSADTVYSLGTTPVAIEADRWAGDKDGLLPWFREAVEKNGDTLPATFDVYPEIDVDSIVEADPDLILAPQSGLTADQYDVLSQLAPTVAYPDQAWQTPYDTQIEIIGKALGKTDEAKGLVDEIDTTLADAAASHPEYADHTFAYVYAGGDPGTLSFYQKGSARVDLLSALGLKMDETVAKQPITQGTFTSVVGLENADMLKNVDLLITWFNDEAEEKATEQQPLYAQIPAVQRGSYMVSLDRQLGMAVSALTPLTVPWALDTYLPQIDEALAKVGE</sequence>
<dbReference type="AlphaFoldDB" id="A0A1T5KIX9"/>
<feature type="signal peptide" evidence="5">
    <location>
        <begin position="1"/>
        <end position="33"/>
    </location>
</feature>
<keyword evidence="4 5" id="KW-0732">Signal</keyword>
<organism evidence="7 8">
    <name type="scientific">Okibacterium fritillariae</name>
    <dbReference type="NCBI Taxonomy" id="123320"/>
    <lineage>
        <taxon>Bacteria</taxon>
        <taxon>Bacillati</taxon>
        <taxon>Actinomycetota</taxon>
        <taxon>Actinomycetes</taxon>
        <taxon>Micrococcales</taxon>
        <taxon>Microbacteriaceae</taxon>
        <taxon>Okibacterium</taxon>
    </lineage>
</organism>
<evidence type="ECO:0000313" key="8">
    <source>
        <dbReference type="Proteomes" id="UP000190857"/>
    </source>
</evidence>
<accession>A0A1T5KIX9</accession>
<dbReference type="CDD" id="cd01146">
    <property type="entry name" value="FhuD"/>
    <property type="match status" value="1"/>
</dbReference>
<evidence type="ECO:0000256" key="2">
    <source>
        <dbReference type="ARBA" id="ARBA00008814"/>
    </source>
</evidence>
<reference evidence="7 8" key="1">
    <citation type="submission" date="2017-02" db="EMBL/GenBank/DDBJ databases">
        <authorList>
            <person name="Peterson S.W."/>
        </authorList>
    </citation>
    <scope>NUCLEOTIDE SEQUENCE [LARGE SCALE GENOMIC DNA]</scope>
    <source>
        <strain evidence="7 8">VKM Ac-2059</strain>
    </source>
</reference>